<keyword evidence="5" id="KW-0325">Glycoprotein</keyword>
<dbReference type="InterPro" id="IPR000858">
    <property type="entry name" value="S_locus_glycoprot_dom"/>
</dbReference>
<dbReference type="SUPFAM" id="SSF48464">
    <property type="entry name" value="ENTH/VHS domain"/>
    <property type="match status" value="1"/>
</dbReference>
<dbReference type="GO" id="GO:0006369">
    <property type="term" value="P:termination of RNA polymerase II transcription"/>
    <property type="evidence" value="ECO:0007669"/>
    <property type="project" value="InterPro"/>
</dbReference>
<proteinExistence type="predicted"/>
<dbReference type="PANTHER" id="PTHR15921">
    <property type="entry name" value="PRE-MRNA CLEAVAGE COMPLEX II"/>
    <property type="match status" value="1"/>
</dbReference>
<dbReference type="Pfam" id="PF04818">
    <property type="entry name" value="CID"/>
    <property type="match status" value="1"/>
</dbReference>
<dbReference type="Pfam" id="PF01453">
    <property type="entry name" value="B_lectin"/>
    <property type="match status" value="1"/>
</dbReference>
<evidence type="ECO:0000313" key="11">
    <source>
        <dbReference type="Proteomes" id="UP000682877"/>
    </source>
</evidence>
<dbReference type="PROSITE" id="PS00028">
    <property type="entry name" value="ZINC_FINGER_C2H2_1"/>
    <property type="match status" value="1"/>
</dbReference>
<organism evidence="10 11">
    <name type="scientific">Arabidopsis arenosa</name>
    <name type="common">Sand rock-cress</name>
    <name type="synonym">Cardaminopsis arenosa</name>
    <dbReference type="NCBI Taxonomy" id="38785"/>
    <lineage>
        <taxon>Eukaryota</taxon>
        <taxon>Viridiplantae</taxon>
        <taxon>Streptophyta</taxon>
        <taxon>Embryophyta</taxon>
        <taxon>Tracheophyta</taxon>
        <taxon>Spermatophyta</taxon>
        <taxon>Magnoliopsida</taxon>
        <taxon>eudicotyledons</taxon>
        <taxon>Gunneridae</taxon>
        <taxon>Pentapetalae</taxon>
        <taxon>rosids</taxon>
        <taxon>malvids</taxon>
        <taxon>Brassicales</taxon>
        <taxon>Brassicaceae</taxon>
        <taxon>Camelineae</taxon>
        <taxon>Arabidopsis</taxon>
    </lineage>
</organism>
<feature type="region of interest" description="Disordered" evidence="6">
    <location>
        <begin position="943"/>
        <end position="967"/>
    </location>
</feature>
<feature type="compositionally biased region" description="Polar residues" evidence="6">
    <location>
        <begin position="692"/>
        <end position="701"/>
    </location>
</feature>
<dbReference type="Pfam" id="PF00954">
    <property type="entry name" value="S_locus_glycop"/>
    <property type="match status" value="1"/>
</dbReference>
<feature type="domain" description="Bulb-type lectin" evidence="7">
    <location>
        <begin position="33"/>
        <end position="158"/>
    </location>
</feature>
<feature type="region of interest" description="Disordered" evidence="6">
    <location>
        <begin position="681"/>
        <end position="704"/>
    </location>
</feature>
<dbReference type="InterPro" id="IPR008942">
    <property type="entry name" value="ENTH_VHS"/>
</dbReference>
<name>A0A8S2AQ41_ARAAE</name>
<dbReference type="InterPro" id="IPR001480">
    <property type="entry name" value="Bulb-type_lectin_dom"/>
</dbReference>
<dbReference type="InterPro" id="IPR036426">
    <property type="entry name" value="Bulb-type_lectin_dom_sf"/>
</dbReference>
<dbReference type="PROSITE" id="PS50948">
    <property type="entry name" value="PAN"/>
    <property type="match status" value="1"/>
</dbReference>
<dbReference type="GO" id="GO:0005737">
    <property type="term" value="C:cytoplasm"/>
    <property type="evidence" value="ECO:0007669"/>
    <property type="project" value="TreeGrafter"/>
</dbReference>
<reference evidence="10" key="1">
    <citation type="submission" date="2021-01" db="EMBL/GenBank/DDBJ databases">
        <authorList>
            <person name="Bezrukov I."/>
        </authorList>
    </citation>
    <scope>NUCLEOTIDE SEQUENCE</scope>
</reference>
<keyword evidence="1" id="KW-0507">mRNA processing</keyword>
<evidence type="ECO:0000259" key="9">
    <source>
        <dbReference type="PROSITE" id="PS51391"/>
    </source>
</evidence>
<evidence type="ECO:0000256" key="6">
    <source>
        <dbReference type="SAM" id="MobiDB-lite"/>
    </source>
</evidence>
<dbReference type="PROSITE" id="PS51391">
    <property type="entry name" value="CID"/>
    <property type="match status" value="1"/>
</dbReference>
<dbReference type="Pfam" id="PF23228">
    <property type="entry name" value="zf_PCFS4"/>
    <property type="match status" value="1"/>
</dbReference>
<dbReference type="GO" id="GO:0005524">
    <property type="term" value="F:ATP binding"/>
    <property type="evidence" value="ECO:0007669"/>
    <property type="project" value="UniProtKB-KW"/>
</dbReference>
<dbReference type="InterPro" id="IPR047415">
    <property type="entry name" value="Pcf11_CID"/>
</dbReference>
<sequence>MRGVRNIYHHFYTFSFFLVFTLLCPAFSIHVNNLSPTDSLTISRNRTIVSPGDVFELGFFKPSSDTSRWYLGIWYKKMSERTYVWVANRDKPLLSSIGTFKISDTNNLVLLDHSNNIVWSTNLTTRDVRSPVVVAELLDNGNFVMRYSNNNNNDPSGFLWQSFDYPTDTLLPEMKLGLDLKTGFNRFLRSWRSPDDPASGDYSYKLETQGVPQFFLWSEDVPIHRTGPWNGIRFSGVPDMRHLNEMVDNFTENKEEITYTFLMTKKNSDFYSRLTVSPSGYFQQSTWIPPLGKWSMLWVLPRDQCDMFNICGPYSYCDNANEPMCSCIFGFEPKDQQAWELKDWSHGCVRKTELNCVGDAFLRMANMKLPDTTTAIVDKSIGVKEECLKRCKKDCNCTAFANADIRNGGSGCVLWTGELMDIRNYAEEGQELYVRLAAADLEKILNPRILSINSSTSSRKGMSVELPQKPPPPPSILDRFKALLNQREDEFGGGEEVLPPSMDEIVQLYEVVLGELTFNSKPIITDLTIIAGEQREHGEGIANAICTRILEAPVEQKLPSLYLLDSIVKNIGRDYGRYFSSRLPEVFCLAYRQAHPSLHPSMRHLFGTWSSVFPPPVLRKIEMQLQLSSAANQSSLGVSEPSQPTRGIHVNPKYLRRLEPSAAENNLRGINSSARVYGQNSGGYDDFEDQLESPSSLSGQRSSTAGSLALSSSAIGADGFPRRFKDGANPSNQAFNYGMGRATSRDDEHMEWRRKENIGQGNDHDRPRALIDAYGVDTSKHVTINKPIRDMNGIHSKMVTPWQNTEEEEFDWEDMSPTLDRSRAGEFLRSSVPALGSVRARPRVGNTSDFHLDSDIKNGVSHQVRENWNLSQNYPHTSNRVDTGAGKDLKVLASSVGLVSSNSEFGAPPFDSIQDVNSRFGRPLPDGTWPHLSVRGPNSLPVSSAHLHHLANPGNAMSNRLHGKPLYRPENQVSQSHLNDMTQQNQMLVNYLPSSSAMAPRPMQSLLTHGYPPHGSTIRPSLSIQGGEAMHPFSSGVLSQIGSISQNAALGASNQPPGGAFSGLIGSLMAQGLISLNNQPAGQGPLGLEFDADMLKIRNESAISALYGDLPRQCTTCGLRFKCQEEHSKHMDWHVTKNRMSKNHKQNPSRKWFVSASMWLSGAEALGAEAVPGFLPAEPTTEKKDDEEMAVPADEDQTSCALCGEPFEDFYSDETEEWMYKGAVYMNAPDESTTDMDKSQLGPIVHAKCRPESNGGDMEEGSQRKKMRNTAGKARED</sequence>
<dbReference type="GO" id="GO:0003729">
    <property type="term" value="F:mRNA binding"/>
    <property type="evidence" value="ECO:0007669"/>
    <property type="project" value="InterPro"/>
</dbReference>
<dbReference type="GO" id="GO:0048544">
    <property type="term" value="P:recognition of pollen"/>
    <property type="evidence" value="ECO:0007669"/>
    <property type="project" value="InterPro"/>
</dbReference>
<dbReference type="CDD" id="cd16982">
    <property type="entry name" value="CID_Pcf11"/>
    <property type="match status" value="1"/>
</dbReference>
<dbReference type="Gene3D" id="2.90.10.10">
    <property type="entry name" value="Bulb-type lectin domain"/>
    <property type="match status" value="1"/>
</dbReference>
<evidence type="ECO:0000313" key="10">
    <source>
        <dbReference type="EMBL" id="CAE6136601.1"/>
    </source>
</evidence>
<evidence type="ECO:0000256" key="2">
    <source>
        <dbReference type="ARBA" id="ARBA00022729"/>
    </source>
</evidence>
<dbReference type="AlphaFoldDB" id="A0A8S2AQ41"/>
<accession>A0A8S2AQ41</accession>
<gene>
    <name evidence="10" type="ORF">AARE701A_LOCUS16864</name>
</gene>
<dbReference type="InterPro" id="IPR006569">
    <property type="entry name" value="CID_dom"/>
</dbReference>
<dbReference type="GO" id="GO:0005849">
    <property type="term" value="C:mRNA cleavage factor complex"/>
    <property type="evidence" value="ECO:0007669"/>
    <property type="project" value="TreeGrafter"/>
</dbReference>
<dbReference type="GO" id="GO:0000993">
    <property type="term" value="F:RNA polymerase II complex binding"/>
    <property type="evidence" value="ECO:0007669"/>
    <property type="project" value="InterPro"/>
</dbReference>
<dbReference type="InterPro" id="IPR013087">
    <property type="entry name" value="Znf_C2H2_type"/>
</dbReference>
<evidence type="ECO:0000256" key="1">
    <source>
        <dbReference type="ARBA" id="ARBA00022664"/>
    </source>
</evidence>
<dbReference type="EMBL" id="LR999456">
    <property type="protein sequence ID" value="CAE6136601.1"/>
    <property type="molecule type" value="Genomic_DNA"/>
</dbReference>
<evidence type="ECO:0000259" key="8">
    <source>
        <dbReference type="PROSITE" id="PS50948"/>
    </source>
</evidence>
<dbReference type="CDD" id="cd01098">
    <property type="entry name" value="PAN_AP_plant"/>
    <property type="match status" value="1"/>
</dbReference>
<dbReference type="SMART" id="SM00473">
    <property type="entry name" value="PAN_AP"/>
    <property type="match status" value="1"/>
</dbReference>
<dbReference type="InterPro" id="IPR057242">
    <property type="entry name" value="PCFS4-like"/>
</dbReference>
<protein>
    <submittedName>
        <fullName evidence="10">Uncharacterized protein</fullName>
    </submittedName>
</protein>
<dbReference type="GO" id="GO:0030246">
    <property type="term" value="F:carbohydrate binding"/>
    <property type="evidence" value="ECO:0007669"/>
    <property type="project" value="UniProtKB-KW"/>
</dbReference>
<dbReference type="FunFam" id="1.25.40.90:FF:000023">
    <property type="entry name" value="polyadenylation and cleavage factor homolog 4"/>
    <property type="match status" value="1"/>
</dbReference>
<feature type="region of interest" description="Disordered" evidence="6">
    <location>
        <begin position="1231"/>
        <end position="1277"/>
    </location>
</feature>
<evidence type="ECO:0000256" key="5">
    <source>
        <dbReference type="ARBA" id="ARBA00023180"/>
    </source>
</evidence>
<dbReference type="PANTHER" id="PTHR15921:SF12">
    <property type="entry name" value="POLYADENYLATION AND CLEAVAGE FACTOR HOMOLOG 4"/>
    <property type="match status" value="1"/>
</dbReference>
<dbReference type="Pfam" id="PF08276">
    <property type="entry name" value="PAN_2"/>
    <property type="match status" value="1"/>
</dbReference>
<dbReference type="GO" id="GO:0031124">
    <property type="term" value="P:mRNA 3'-end processing"/>
    <property type="evidence" value="ECO:0007669"/>
    <property type="project" value="InterPro"/>
</dbReference>
<feature type="region of interest" description="Disordered" evidence="6">
    <location>
        <begin position="721"/>
        <end position="740"/>
    </location>
</feature>
<keyword evidence="3" id="KW-0430">Lectin</keyword>
<keyword evidence="4" id="KW-1015">Disulfide bond</keyword>
<evidence type="ECO:0000256" key="3">
    <source>
        <dbReference type="ARBA" id="ARBA00022734"/>
    </source>
</evidence>
<dbReference type="Gene3D" id="1.25.40.90">
    <property type="match status" value="1"/>
</dbReference>
<feature type="domain" description="Apple" evidence="8">
    <location>
        <begin position="356"/>
        <end position="437"/>
    </location>
</feature>
<dbReference type="SMART" id="SM00108">
    <property type="entry name" value="B_lectin"/>
    <property type="match status" value="1"/>
</dbReference>
<evidence type="ECO:0000256" key="4">
    <source>
        <dbReference type="ARBA" id="ARBA00023157"/>
    </source>
</evidence>
<dbReference type="SUPFAM" id="SSF51110">
    <property type="entry name" value="alpha-D-mannose-specific plant lectins"/>
    <property type="match status" value="1"/>
</dbReference>
<dbReference type="Proteomes" id="UP000682877">
    <property type="component" value="Chromosome 6"/>
</dbReference>
<dbReference type="SMART" id="SM00582">
    <property type="entry name" value="RPR"/>
    <property type="match status" value="1"/>
</dbReference>
<dbReference type="InterPro" id="IPR003609">
    <property type="entry name" value="Pan_app"/>
</dbReference>
<dbReference type="CDD" id="cd00028">
    <property type="entry name" value="B_lectin"/>
    <property type="match status" value="1"/>
</dbReference>
<evidence type="ECO:0000259" key="7">
    <source>
        <dbReference type="PROSITE" id="PS50927"/>
    </source>
</evidence>
<feature type="domain" description="CID" evidence="9">
    <location>
        <begin position="501"/>
        <end position="629"/>
    </location>
</feature>
<dbReference type="PROSITE" id="PS50927">
    <property type="entry name" value="BULB_LECTIN"/>
    <property type="match status" value="1"/>
</dbReference>
<keyword evidence="2" id="KW-0732">Signal</keyword>
<dbReference type="InterPro" id="IPR045154">
    <property type="entry name" value="PCF11-like"/>
</dbReference>
<keyword evidence="11" id="KW-1185">Reference proteome</keyword>